<reference evidence="1" key="1">
    <citation type="journal article" date="2019" name="bioRxiv">
        <title>The Genome of the Zebra Mussel, Dreissena polymorpha: A Resource for Invasive Species Research.</title>
        <authorList>
            <person name="McCartney M.A."/>
            <person name="Auch B."/>
            <person name="Kono T."/>
            <person name="Mallez S."/>
            <person name="Zhang Y."/>
            <person name="Obille A."/>
            <person name="Becker A."/>
            <person name="Abrahante J.E."/>
            <person name="Garbe J."/>
            <person name="Badalamenti J.P."/>
            <person name="Herman A."/>
            <person name="Mangelson H."/>
            <person name="Liachko I."/>
            <person name="Sullivan S."/>
            <person name="Sone E.D."/>
            <person name="Koren S."/>
            <person name="Silverstein K.A.T."/>
            <person name="Beckman K.B."/>
            <person name="Gohl D.M."/>
        </authorList>
    </citation>
    <scope>NUCLEOTIDE SEQUENCE</scope>
    <source>
        <strain evidence="1">Duluth1</strain>
        <tissue evidence="1">Whole animal</tissue>
    </source>
</reference>
<sequence>MTGITQNYPCIQTLLTTATSCTVSSSMVDISTKHLPVEMPWSTPVVAVNTSETTQSTYQAGRNRSTRWLLATCSALCKGCHLFTSK</sequence>
<proteinExistence type="predicted"/>
<keyword evidence="2" id="KW-1185">Reference proteome</keyword>
<protein>
    <submittedName>
        <fullName evidence="1">Uncharacterized protein</fullName>
    </submittedName>
</protein>
<comment type="caution">
    <text evidence="1">The sequence shown here is derived from an EMBL/GenBank/DDBJ whole genome shotgun (WGS) entry which is preliminary data.</text>
</comment>
<gene>
    <name evidence="1" type="ORF">DPMN_111186</name>
</gene>
<evidence type="ECO:0000313" key="1">
    <source>
        <dbReference type="EMBL" id="KAH3837785.1"/>
    </source>
</evidence>
<name>A0A9D4KDD4_DREPO</name>
<dbReference type="Proteomes" id="UP000828390">
    <property type="component" value="Unassembled WGS sequence"/>
</dbReference>
<evidence type="ECO:0000313" key="2">
    <source>
        <dbReference type="Proteomes" id="UP000828390"/>
    </source>
</evidence>
<accession>A0A9D4KDD4</accession>
<dbReference type="AlphaFoldDB" id="A0A9D4KDD4"/>
<dbReference type="EMBL" id="JAIWYP010000004">
    <property type="protein sequence ID" value="KAH3837785.1"/>
    <property type="molecule type" value="Genomic_DNA"/>
</dbReference>
<reference evidence="1" key="2">
    <citation type="submission" date="2020-11" db="EMBL/GenBank/DDBJ databases">
        <authorList>
            <person name="McCartney M.A."/>
            <person name="Auch B."/>
            <person name="Kono T."/>
            <person name="Mallez S."/>
            <person name="Becker A."/>
            <person name="Gohl D.M."/>
            <person name="Silverstein K.A.T."/>
            <person name="Koren S."/>
            <person name="Bechman K.B."/>
            <person name="Herman A."/>
            <person name="Abrahante J.E."/>
            <person name="Garbe J."/>
        </authorList>
    </citation>
    <scope>NUCLEOTIDE SEQUENCE</scope>
    <source>
        <strain evidence="1">Duluth1</strain>
        <tissue evidence="1">Whole animal</tissue>
    </source>
</reference>
<organism evidence="1 2">
    <name type="scientific">Dreissena polymorpha</name>
    <name type="common">Zebra mussel</name>
    <name type="synonym">Mytilus polymorpha</name>
    <dbReference type="NCBI Taxonomy" id="45954"/>
    <lineage>
        <taxon>Eukaryota</taxon>
        <taxon>Metazoa</taxon>
        <taxon>Spiralia</taxon>
        <taxon>Lophotrochozoa</taxon>
        <taxon>Mollusca</taxon>
        <taxon>Bivalvia</taxon>
        <taxon>Autobranchia</taxon>
        <taxon>Heteroconchia</taxon>
        <taxon>Euheterodonta</taxon>
        <taxon>Imparidentia</taxon>
        <taxon>Neoheterodontei</taxon>
        <taxon>Myida</taxon>
        <taxon>Dreissenoidea</taxon>
        <taxon>Dreissenidae</taxon>
        <taxon>Dreissena</taxon>
    </lineage>
</organism>